<dbReference type="GO" id="GO:0072344">
    <property type="term" value="P:rescue of stalled ribosome"/>
    <property type="evidence" value="ECO:0007669"/>
    <property type="project" value="UniProtKB-UniRule"/>
</dbReference>
<evidence type="ECO:0000256" key="4">
    <source>
        <dbReference type="ARBA" id="ARBA00022884"/>
    </source>
</evidence>
<keyword evidence="4 7" id="KW-0694">RNA-binding</keyword>
<keyword evidence="3 7" id="KW-0378">Hydrolase</keyword>
<dbReference type="RefSeq" id="WP_200280034.1">
    <property type="nucleotide sequence ID" value="NZ_JAENII010000009.1"/>
</dbReference>
<dbReference type="InterPro" id="IPR001328">
    <property type="entry name" value="Pept_tRNA_hydro"/>
</dbReference>
<evidence type="ECO:0000313" key="12">
    <source>
        <dbReference type="Proteomes" id="UP000658278"/>
    </source>
</evidence>
<keyword evidence="12" id="KW-1185">Reference proteome</keyword>
<dbReference type="GO" id="GO:0006515">
    <property type="term" value="P:protein quality control for misfolded or incompletely synthesized proteins"/>
    <property type="evidence" value="ECO:0007669"/>
    <property type="project" value="UniProtKB-UniRule"/>
</dbReference>
<dbReference type="FunFam" id="3.40.50.1470:FF:000001">
    <property type="entry name" value="Peptidyl-tRNA hydrolase"/>
    <property type="match status" value="1"/>
</dbReference>
<dbReference type="InterPro" id="IPR018171">
    <property type="entry name" value="Pept_tRNA_hydro_CS"/>
</dbReference>
<comment type="subcellular location">
    <subcellularLocation>
        <location evidence="7">Cytoplasm</location>
    </subcellularLocation>
</comment>
<dbReference type="Proteomes" id="UP000658278">
    <property type="component" value="Unassembled WGS sequence"/>
</dbReference>
<dbReference type="EMBL" id="JAENII010000009">
    <property type="protein sequence ID" value="MBK1827842.1"/>
    <property type="molecule type" value="Genomic_DNA"/>
</dbReference>
<keyword evidence="7" id="KW-0963">Cytoplasm</keyword>
<dbReference type="Gene3D" id="3.40.50.1470">
    <property type="entry name" value="Peptidyl-tRNA hydrolase"/>
    <property type="match status" value="1"/>
</dbReference>
<keyword evidence="2 7" id="KW-0820">tRNA-binding</keyword>
<evidence type="ECO:0000256" key="10">
    <source>
        <dbReference type="SAM" id="MobiDB-lite"/>
    </source>
</evidence>
<dbReference type="PROSITE" id="PS01195">
    <property type="entry name" value="PEPT_TRNA_HYDROL_1"/>
    <property type="match status" value="1"/>
</dbReference>
<sequence length="211" mass="22995">MASISLIVGLGNPGKKYENTRHNVGFMALDRLAASEGVGFESRPRWQGHLAKLPDGRLLLKPQTFMNLSGRSVRQVMAFHKWQPENVLVLYDDAALPLGRLRLREKGSAGGHNGIKSMIEHLGTDGFPRLKIGIGGSAPGGMTGHVLGTFREEERETLENTLARAEAAVQLAHSQGFAAAANRYNAPSPAPENQDHDSQLRRPDHPQHEGD</sequence>
<dbReference type="PANTHER" id="PTHR17224">
    <property type="entry name" value="PEPTIDYL-TRNA HYDROLASE"/>
    <property type="match status" value="1"/>
</dbReference>
<evidence type="ECO:0000256" key="3">
    <source>
        <dbReference type="ARBA" id="ARBA00022801"/>
    </source>
</evidence>
<reference evidence="11" key="1">
    <citation type="submission" date="2021-01" db="EMBL/GenBank/DDBJ databases">
        <title>Modified the classification status of verrucomicrobia.</title>
        <authorList>
            <person name="Feng X."/>
        </authorList>
    </citation>
    <scope>NUCLEOTIDE SEQUENCE</scope>
    <source>
        <strain evidence="11">KCTC 22201</strain>
    </source>
</reference>
<dbReference type="HAMAP" id="MF_00083">
    <property type="entry name" value="Pept_tRNA_hydro_bact"/>
    <property type="match status" value="1"/>
</dbReference>
<feature type="binding site" evidence="7">
    <location>
        <position position="17"/>
    </location>
    <ligand>
        <name>tRNA</name>
        <dbReference type="ChEBI" id="CHEBI:17843"/>
    </ligand>
</feature>
<feature type="site" description="Discriminates between blocked and unblocked aminoacyl-tRNA" evidence="7">
    <location>
        <position position="12"/>
    </location>
</feature>
<name>A0A934RB88_9BACT</name>
<evidence type="ECO:0000256" key="2">
    <source>
        <dbReference type="ARBA" id="ARBA00022555"/>
    </source>
</evidence>
<evidence type="ECO:0000256" key="5">
    <source>
        <dbReference type="ARBA" id="ARBA00038063"/>
    </source>
</evidence>
<dbReference type="PANTHER" id="PTHR17224:SF1">
    <property type="entry name" value="PEPTIDYL-TRNA HYDROLASE"/>
    <property type="match status" value="1"/>
</dbReference>
<comment type="caution">
    <text evidence="11">The sequence shown here is derived from an EMBL/GenBank/DDBJ whole genome shotgun (WGS) entry which is preliminary data.</text>
</comment>
<dbReference type="GO" id="GO:0004045">
    <property type="term" value="F:peptidyl-tRNA hydrolase activity"/>
    <property type="evidence" value="ECO:0007669"/>
    <property type="project" value="UniProtKB-UniRule"/>
</dbReference>
<comment type="catalytic activity">
    <reaction evidence="7 8">
        <text>an N-acyl-L-alpha-aminoacyl-tRNA + H2O = an N-acyl-L-amino acid + a tRNA + H(+)</text>
        <dbReference type="Rhea" id="RHEA:54448"/>
        <dbReference type="Rhea" id="RHEA-COMP:10123"/>
        <dbReference type="Rhea" id="RHEA-COMP:13883"/>
        <dbReference type="ChEBI" id="CHEBI:15377"/>
        <dbReference type="ChEBI" id="CHEBI:15378"/>
        <dbReference type="ChEBI" id="CHEBI:59874"/>
        <dbReference type="ChEBI" id="CHEBI:78442"/>
        <dbReference type="ChEBI" id="CHEBI:138191"/>
        <dbReference type="EC" id="3.1.1.29"/>
    </reaction>
</comment>
<evidence type="ECO:0000256" key="6">
    <source>
        <dbReference type="ARBA" id="ARBA00050038"/>
    </source>
</evidence>
<dbReference type="SUPFAM" id="SSF53178">
    <property type="entry name" value="Peptidyl-tRNA hydrolase-like"/>
    <property type="match status" value="1"/>
</dbReference>
<dbReference type="GO" id="GO:0000049">
    <property type="term" value="F:tRNA binding"/>
    <property type="evidence" value="ECO:0007669"/>
    <property type="project" value="UniProtKB-UniRule"/>
</dbReference>
<comment type="function">
    <text evidence="7">Hydrolyzes ribosome-free peptidyl-tRNAs (with 1 or more amino acids incorporated), which drop off the ribosome during protein synthesis, or as a result of ribosome stalling.</text>
</comment>
<comment type="similarity">
    <text evidence="5 7 9">Belongs to the PTH family.</text>
</comment>
<evidence type="ECO:0000256" key="7">
    <source>
        <dbReference type="HAMAP-Rule" id="MF_00083"/>
    </source>
</evidence>
<organism evidence="11 12">
    <name type="scientific">Haloferula rosea</name>
    <dbReference type="NCBI Taxonomy" id="490093"/>
    <lineage>
        <taxon>Bacteria</taxon>
        <taxon>Pseudomonadati</taxon>
        <taxon>Verrucomicrobiota</taxon>
        <taxon>Verrucomicrobiia</taxon>
        <taxon>Verrucomicrobiales</taxon>
        <taxon>Verrucomicrobiaceae</taxon>
        <taxon>Haloferula</taxon>
    </lineage>
</organism>
<accession>A0A934RB88</accession>
<feature type="active site" description="Proton acceptor" evidence="7">
    <location>
        <position position="22"/>
    </location>
</feature>
<gene>
    <name evidence="7" type="primary">pth</name>
    <name evidence="11" type="ORF">JIN81_12495</name>
</gene>
<feature type="binding site" evidence="7">
    <location>
        <position position="113"/>
    </location>
    <ligand>
        <name>tRNA</name>
        <dbReference type="ChEBI" id="CHEBI:17843"/>
    </ligand>
</feature>
<feature type="binding site" evidence="7">
    <location>
        <position position="67"/>
    </location>
    <ligand>
        <name>tRNA</name>
        <dbReference type="ChEBI" id="CHEBI:17843"/>
    </ligand>
</feature>
<dbReference type="EC" id="3.1.1.29" evidence="1 7"/>
<dbReference type="AlphaFoldDB" id="A0A934RB88"/>
<evidence type="ECO:0000256" key="9">
    <source>
        <dbReference type="RuleBase" id="RU004320"/>
    </source>
</evidence>
<feature type="compositionally biased region" description="Basic and acidic residues" evidence="10">
    <location>
        <begin position="193"/>
        <end position="211"/>
    </location>
</feature>
<proteinExistence type="inferred from homology"/>
<dbReference type="InterPro" id="IPR036416">
    <property type="entry name" value="Pept_tRNA_hydro_sf"/>
</dbReference>
<dbReference type="Pfam" id="PF01195">
    <property type="entry name" value="Pept_tRNA_hydro"/>
    <property type="match status" value="1"/>
</dbReference>
<comment type="function">
    <text evidence="7">Catalyzes the release of premature peptidyl moieties from peptidyl-tRNA molecules trapped in stalled 50S ribosomal subunits, and thus maintains levels of free tRNAs and 50S ribosomes.</text>
</comment>
<dbReference type="NCBIfam" id="TIGR00447">
    <property type="entry name" value="pth"/>
    <property type="match status" value="1"/>
</dbReference>
<comment type="subunit">
    <text evidence="7">Monomer.</text>
</comment>
<evidence type="ECO:0000256" key="1">
    <source>
        <dbReference type="ARBA" id="ARBA00013260"/>
    </source>
</evidence>
<feature type="binding site" evidence="7">
    <location>
        <position position="65"/>
    </location>
    <ligand>
        <name>tRNA</name>
        <dbReference type="ChEBI" id="CHEBI:17843"/>
    </ligand>
</feature>
<feature type="site" description="Stabilizes the basic form of H active site to accept a proton" evidence="7">
    <location>
        <position position="92"/>
    </location>
</feature>
<feature type="region of interest" description="Disordered" evidence="10">
    <location>
        <begin position="180"/>
        <end position="211"/>
    </location>
</feature>
<evidence type="ECO:0000256" key="8">
    <source>
        <dbReference type="RuleBase" id="RU000673"/>
    </source>
</evidence>
<evidence type="ECO:0000313" key="11">
    <source>
        <dbReference type="EMBL" id="MBK1827842.1"/>
    </source>
</evidence>
<dbReference type="CDD" id="cd00462">
    <property type="entry name" value="PTH"/>
    <property type="match status" value="1"/>
</dbReference>
<protein>
    <recommendedName>
        <fullName evidence="6 7">Peptidyl-tRNA hydrolase</fullName>
        <shortName evidence="7">Pth</shortName>
        <ecNumber evidence="1 7">3.1.1.29</ecNumber>
    </recommendedName>
</protein>
<dbReference type="GO" id="GO:0005737">
    <property type="term" value="C:cytoplasm"/>
    <property type="evidence" value="ECO:0007669"/>
    <property type="project" value="UniProtKB-SubCell"/>
</dbReference>
<dbReference type="PROSITE" id="PS01196">
    <property type="entry name" value="PEPT_TRNA_HYDROL_2"/>
    <property type="match status" value="1"/>
</dbReference>